<evidence type="ECO:0000313" key="1">
    <source>
        <dbReference type="EMBL" id="KJV27740.1"/>
    </source>
</evidence>
<protein>
    <submittedName>
        <fullName evidence="1">Uncharacterized protein</fullName>
    </submittedName>
</protein>
<comment type="caution">
    <text evidence="1">The sequence shown here is derived from an EMBL/GenBank/DDBJ whole genome shotgun (WGS) entry which is preliminary data.</text>
</comment>
<proteinExistence type="predicted"/>
<keyword evidence="2" id="KW-1185">Reference proteome</keyword>
<sequence length="98" mass="10804">MLCLSLCFLEPSMTHVYEVPYFPEEDLGWPVRVDGRVVARCGSRYDALMTAMNNAAAEGGDASIGIEGADGVWRPFGSDAKRPARVPRMPARRFSVVR</sequence>
<dbReference type="AlphaFoldDB" id="A0A0F3K8Z2"/>
<reference evidence="1 2" key="1">
    <citation type="submission" date="2015-03" db="EMBL/GenBank/DDBJ databases">
        <title>Draft genome sequence of Luteibacter yeojuensis strain SU11.</title>
        <authorList>
            <person name="Sulaiman J."/>
            <person name="Priya K."/>
            <person name="Chan K.-G."/>
        </authorList>
    </citation>
    <scope>NUCLEOTIDE SEQUENCE [LARGE SCALE GENOMIC DNA]</scope>
    <source>
        <strain evidence="1 2">SU11</strain>
    </source>
</reference>
<dbReference type="Proteomes" id="UP000033651">
    <property type="component" value="Unassembled WGS sequence"/>
</dbReference>
<gene>
    <name evidence="1" type="ORF">VI08_17365</name>
</gene>
<dbReference type="EMBL" id="JZRB01000046">
    <property type="protein sequence ID" value="KJV27740.1"/>
    <property type="molecule type" value="Genomic_DNA"/>
</dbReference>
<name>A0A0F3K8Z2_9GAMM</name>
<accession>A0A0F3K8Z2</accession>
<dbReference type="PATRIC" id="fig|345309.4.peg.3255"/>
<organism evidence="1 2">
    <name type="scientific">Luteibacter yeojuensis</name>
    <dbReference type="NCBI Taxonomy" id="345309"/>
    <lineage>
        <taxon>Bacteria</taxon>
        <taxon>Pseudomonadati</taxon>
        <taxon>Pseudomonadota</taxon>
        <taxon>Gammaproteobacteria</taxon>
        <taxon>Lysobacterales</taxon>
        <taxon>Rhodanobacteraceae</taxon>
        <taxon>Luteibacter</taxon>
    </lineage>
</organism>
<evidence type="ECO:0000313" key="2">
    <source>
        <dbReference type="Proteomes" id="UP000033651"/>
    </source>
</evidence>